<evidence type="ECO:0000256" key="3">
    <source>
        <dbReference type="SAM" id="Coils"/>
    </source>
</evidence>
<protein>
    <submittedName>
        <fullName evidence="5">Protein kinase superfamily protein</fullName>
    </submittedName>
</protein>
<name>A0A1D6QRW8_MAIZE</name>
<dbReference type="GO" id="GO:0005524">
    <property type="term" value="F:ATP binding"/>
    <property type="evidence" value="ECO:0007669"/>
    <property type="project" value="UniProtKB-UniRule"/>
</dbReference>
<dbReference type="CDD" id="cd06610">
    <property type="entry name" value="STKc_OSR1_SPAK"/>
    <property type="match status" value="1"/>
</dbReference>
<keyword evidence="3" id="KW-0175">Coiled coil</keyword>
<dbReference type="PROSITE" id="PS00107">
    <property type="entry name" value="PROTEIN_KINASE_ATP"/>
    <property type="match status" value="1"/>
</dbReference>
<proteinExistence type="inferred from homology"/>
<dbReference type="Gene3D" id="3.30.200.20">
    <property type="entry name" value="Phosphorylase Kinase, domain 1"/>
    <property type="match status" value="1"/>
</dbReference>
<feature type="compositionally biased region" description="Low complexity" evidence="4">
    <location>
        <begin position="414"/>
        <end position="425"/>
    </location>
</feature>
<dbReference type="FunFam" id="1.10.510.10:FF:000125">
    <property type="entry name" value="serine/threonine-protein kinase BLUS1-like isoform X2"/>
    <property type="match status" value="1"/>
</dbReference>
<dbReference type="SMR" id="A0A1D6QRW8"/>
<feature type="coiled-coil region" evidence="3">
    <location>
        <begin position="476"/>
        <end position="503"/>
    </location>
</feature>
<dbReference type="PANTHER" id="PTHR48014:SF30">
    <property type="entry name" value="OS02G0179000 PROTEIN"/>
    <property type="match status" value="1"/>
</dbReference>
<evidence type="ECO:0000256" key="1">
    <source>
        <dbReference type="ARBA" id="ARBA00008874"/>
    </source>
</evidence>
<evidence type="ECO:0000313" key="5">
    <source>
        <dbReference type="EMBL" id="AQK60234.1"/>
    </source>
</evidence>
<organism evidence="5">
    <name type="scientific">Zea mays</name>
    <name type="common">Maize</name>
    <dbReference type="NCBI Taxonomy" id="4577"/>
    <lineage>
        <taxon>Eukaryota</taxon>
        <taxon>Viridiplantae</taxon>
        <taxon>Streptophyta</taxon>
        <taxon>Embryophyta</taxon>
        <taxon>Tracheophyta</taxon>
        <taxon>Spermatophyta</taxon>
        <taxon>Magnoliopsida</taxon>
        <taxon>Liliopsida</taxon>
        <taxon>Poales</taxon>
        <taxon>Poaceae</taxon>
        <taxon>PACMAD clade</taxon>
        <taxon>Panicoideae</taxon>
        <taxon>Andropogonodae</taxon>
        <taxon>Andropogoneae</taxon>
        <taxon>Tripsacinae</taxon>
        <taxon>Zea</taxon>
    </lineage>
</organism>
<keyword evidence="5" id="KW-0418">Kinase</keyword>
<feature type="binding site" evidence="2">
    <location>
        <position position="56"/>
    </location>
    <ligand>
        <name>ATP</name>
        <dbReference type="ChEBI" id="CHEBI:30616"/>
    </ligand>
</feature>
<dbReference type="InParanoid" id="A0A1D6QRW8"/>
<dbReference type="Pfam" id="PF00069">
    <property type="entry name" value="Pkinase"/>
    <property type="match status" value="1"/>
</dbReference>
<dbReference type="STRING" id="4577.A0A1D6QRW8"/>
<dbReference type="EMBL" id="CM000780">
    <property type="protein sequence ID" value="AQK60234.1"/>
    <property type="molecule type" value="Genomic_DNA"/>
</dbReference>
<dbReference type="FunCoup" id="A0A1D6QRW8">
    <property type="interactions" value="1914"/>
</dbReference>
<dbReference type="IntAct" id="A0A1D6QRW8">
    <property type="interactions" value="1"/>
</dbReference>
<comment type="similarity">
    <text evidence="1">Belongs to the protein kinase superfamily. STE Ser/Thr protein kinase family. STE20 subfamily.</text>
</comment>
<keyword evidence="2" id="KW-0547">Nucleotide-binding</keyword>
<dbReference type="GO" id="GO:0004672">
    <property type="term" value="F:protein kinase activity"/>
    <property type="evidence" value="ECO:0007669"/>
    <property type="project" value="InterPro"/>
</dbReference>
<dbReference type="AlphaFoldDB" id="A0A1D6QRW8"/>
<dbReference type="InterPro" id="IPR000719">
    <property type="entry name" value="Prot_kinase_dom"/>
</dbReference>
<accession>A0A1D6QRW8</accession>
<sequence length="546" mass="61589">MWKGKKSGPLAPRGRKREFPIRAADYELLEPIGDGATAVVRRARCLPHGGEIVAVKVMNMAHRTESDVNNASEEVKTMIMIDHPNLLSAYCSFTEGEALWIVMPYMAGGSCYHLMKSSYPKGFDDENFIAFVLRETLKGLEYLHENGHIHRDVKAGNILLDQDKGVKLSDFGVTASLYDSIINRHGKRKTLVGTPCWMAPEVMEQKDYDFKADIWSFGITALELAIGHAPFSSQPPAKVFLMTLQHAPPSLHNTKEKKFSDSFKSMIATCLIKDPTKRPPAKKLLKHPFFRRARSDHNAVKCMLNKLPSLAERMQFIKENEAKLQADKKPLDNCKEKASQEEYRRGVSEWNFDIADLKAQAALYPDENEAEDFLRFLFELDIVDETTQLKDIRAESHSINNDGTNVADDGLGKSNSTSPMSSSQSVKQLDKGSPNGLVRISTCNDVDEYLEKTAFQKGRFKVIHDYSKLEGATPREKELLDRISSLEQMLLATQDEVERLKAKGKYAIMLSHKEQKDDCNNNSSEVEVKFNCYLELVMIESSCSTF</sequence>
<gene>
    <name evidence="5" type="ORF">ZEAMMB73_Zm00001d053735</name>
</gene>
<dbReference type="Gene3D" id="1.10.510.10">
    <property type="entry name" value="Transferase(Phosphotransferase) domain 1"/>
    <property type="match status" value="1"/>
</dbReference>
<dbReference type="PROSITE" id="PS50011">
    <property type="entry name" value="PROTEIN_KINASE_DOM"/>
    <property type="match status" value="1"/>
</dbReference>
<keyword evidence="5" id="KW-0808">Transferase</keyword>
<dbReference type="GO" id="GO:0043539">
    <property type="term" value="F:protein serine/threonine kinase activator activity"/>
    <property type="evidence" value="ECO:0007669"/>
    <property type="project" value="InterPro"/>
</dbReference>
<evidence type="ECO:0000256" key="2">
    <source>
        <dbReference type="PROSITE-ProRule" id="PRU10141"/>
    </source>
</evidence>
<dbReference type="SUPFAM" id="SSF56112">
    <property type="entry name" value="Protein kinase-like (PK-like)"/>
    <property type="match status" value="1"/>
</dbReference>
<dbReference type="SMART" id="SM00220">
    <property type="entry name" value="S_TKc"/>
    <property type="match status" value="1"/>
</dbReference>
<keyword evidence="2" id="KW-0067">ATP-binding</keyword>
<dbReference type="InterPro" id="IPR047173">
    <property type="entry name" value="STRAD_A/B-like"/>
</dbReference>
<dbReference type="InterPro" id="IPR011009">
    <property type="entry name" value="Kinase-like_dom_sf"/>
</dbReference>
<feature type="region of interest" description="Disordered" evidence="4">
    <location>
        <begin position="399"/>
        <end position="433"/>
    </location>
</feature>
<dbReference type="FunFam" id="3.30.200.20:FF:000099">
    <property type="entry name" value="Serine/threonine-protein kinase BLUS1"/>
    <property type="match status" value="1"/>
</dbReference>
<dbReference type="InterPro" id="IPR017441">
    <property type="entry name" value="Protein_kinase_ATP_BS"/>
</dbReference>
<dbReference type="ExpressionAtlas" id="A0A1D6QRW8">
    <property type="expression patterns" value="baseline and differential"/>
</dbReference>
<evidence type="ECO:0000256" key="4">
    <source>
        <dbReference type="SAM" id="MobiDB-lite"/>
    </source>
</evidence>
<dbReference type="PANTHER" id="PTHR48014">
    <property type="entry name" value="SERINE/THREONINE-PROTEIN KINASE FRAY2"/>
    <property type="match status" value="1"/>
</dbReference>
<reference evidence="5" key="1">
    <citation type="submission" date="2015-12" db="EMBL/GenBank/DDBJ databases">
        <title>Update maize B73 reference genome by single molecule sequencing technologies.</title>
        <authorList>
            <consortium name="Maize Genome Sequencing Project"/>
            <person name="Ware D."/>
        </authorList>
    </citation>
    <scope>NUCLEOTIDE SEQUENCE</scope>
    <source>
        <tissue evidence="5">Seedling</tissue>
    </source>
</reference>